<keyword evidence="3" id="KW-1185">Reference proteome</keyword>
<feature type="transmembrane region" description="Helical" evidence="1">
    <location>
        <begin position="206"/>
        <end position="232"/>
    </location>
</feature>
<keyword evidence="1" id="KW-1133">Transmembrane helix</keyword>
<name>A0A3A9YTS3_9ACTN</name>
<evidence type="ECO:0000313" key="3">
    <source>
        <dbReference type="Proteomes" id="UP000281726"/>
    </source>
</evidence>
<comment type="caution">
    <text evidence="2">The sequence shown here is derived from an EMBL/GenBank/DDBJ whole genome shotgun (WGS) entry which is preliminary data.</text>
</comment>
<protein>
    <submittedName>
        <fullName evidence="2">ABC transporter permease</fullName>
    </submittedName>
</protein>
<reference evidence="2 3" key="1">
    <citation type="journal article" date="2004" name="Syst. Appl. Microbiol.">
        <title>Cryptoendolithic actinomycetes from antarctic sandstone rock samples: Micromonospora endolithica sp. nov. and two isolates related to Micromonospora coerulea Jensen 1932.</title>
        <authorList>
            <person name="Hirsch P."/>
            <person name="Mevs U."/>
            <person name="Kroppenstedt R.M."/>
            <person name="Schumann P."/>
            <person name="Stackebrandt E."/>
        </authorList>
    </citation>
    <scope>NUCLEOTIDE SEQUENCE [LARGE SCALE GENOMIC DNA]</scope>
    <source>
        <strain evidence="2 3">JCM 12677</strain>
    </source>
</reference>
<feature type="transmembrane region" description="Helical" evidence="1">
    <location>
        <begin position="121"/>
        <end position="142"/>
    </location>
</feature>
<organism evidence="2 3">
    <name type="scientific">Micromonospora endolithica</name>
    <dbReference type="NCBI Taxonomy" id="230091"/>
    <lineage>
        <taxon>Bacteria</taxon>
        <taxon>Bacillati</taxon>
        <taxon>Actinomycetota</taxon>
        <taxon>Actinomycetes</taxon>
        <taxon>Micromonosporales</taxon>
        <taxon>Micromonosporaceae</taxon>
        <taxon>Micromonospora</taxon>
    </lineage>
</organism>
<proteinExistence type="predicted"/>
<keyword evidence="1" id="KW-0812">Transmembrane</keyword>
<dbReference type="AlphaFoldDB" id="A0A3A9YTS3"/>
<dbReference type="OrthoDB" id="3352119at2"/>
<sequence length="338" mass="36635">MSLYRTELRRLVKRRFTRWTTVLGLLVLAAVVAGVFFTNQKIDAAARAQAERSAEAQWQRDVQSAEQYRAECERVKAGGTDDPKQFPEDCSAITPPPREAIAAAWFMPATFDFRESFGDTLLPLAAILALVGFIVGASFVGAEWNTGGMMNLLLWRPKRLTVLLTKLAALLTGLLALAVTTTALWFGSFWLVATLRGSTAKVTSGVWQSFALTGLRGVALAVVATVVGFALASLGRHTAMALGGVVALMVVGQFGLAILLDLAGVKFAEAWLLPTYGAAWMRKTVTLENWESCEATYFGSCEPEKLVITWQQSSVLLGVGMAVLLVAALWAMRRRDVA</sequence>
<feature type="transmembrane region" description="Helical" evidence="1">
    <location>
        <begin position="239"/>
        <end position="260"/>
    </location>
</feature>
<dbReference type="GO" id="GO:0140359">
    <property type="term" value="F:ABC-type transporter activity"/>
    <property type="evidence" value="ECO:0007669"/>
    <property type="project" value="InterPro"/>
</dbReference>
<keyword evidence="1" id="KW-0472">Membrane</keyword>
<feature type="transmembrane region" description="Helical" evidence="1">
    <location>
        <begin position="163"/>
        <end position="186"/>
    </location>
</feature>
<evidence type="ECO:0000256" key="1">
    <source>
        <dbReference type="SAM" id="Phobius"/>
    </source>
</evidence>
<dbReference type="Proteomes" id="UP000281726">
    <property type="component" value="Unassembled WGS sequence"/>
</dbReference>
<gene>
    <name evidence="2" type="ORF">D7223_30190</name>
</gene>
<dbReference type="EMBL" id="RBAK01000019">
    <property type="protein sequence ID" value="RKN38904.1"/>
    <property type="molecule type" value="Genomic_DNA"/>
</dbReference>
<evidence type="ECO:0000313" key="2">
    <source>
        <dbReference type="EMBL" id="RKN38904.1"/>
    </source>
</evidence>
<dbReference type="RefSeq" id="WP_120732714.1">
    <property type="nucleotide sequence ID" value="NZ_RBAK01000019.1"/>
</dbReference>
<dbReference type="GO" id="GO:0005886">
    <property type="term" value="C:plasma membrane"/>
    <property type="evidence" value="ECO:0007669"/>
    <property type="project" value="UniProtKB-SubCell"/>
</dbReference>
<accession>A0A3A9YTS3</accession>
<feature type="transmembrane region" description="Helical" evidence="1">
    <location>
        <begin position="21"/>
        <end position="38"/>
    </location>
</feature>
<feature type="transmembrane region" description="Helical" evidence="1">
    <location>
        <begin position="313"/>
        <end position="332"/>
    </location>
</feature>